<organism evidence="7 8">
    <name type="scientific">Vibrio pectenicida</name>
    <dbReference type="NCBI Taxonomy" id="62763"/>
    <lineage>
        <taxon>Bacteria</taxon>
        <taxon>Pseudomonadati</taxon>
        <taxon>Pseudomonadota</taxon>
        <taxon>Gammaproteobacteria</taxon>
        <taxon>Vibrionales</taxon>
        <taxon>Vibrionaceae</taxon>
        <taxon>Vibrio</taxon>
    </lineage>
</organism>
<dbReference type="EMBL" id="RSFA01000102">
    <property type="protein sequence ID" value="RSD29865.1"/>
    <property type="molecule type" value="Genomic_DNA"/>
</dbReference>
<keyword evidence="2 5" id="KW-0812">Transmembrane</keyword>
<evidence type="ECO:0000256" key="2">
    <source>
        <dbReference type="ARBA" id="ARBA00022692"/>
    </source>
</evidence>
<accession>A0A3R9KZX9</accession>
<evidence type="ECO:0000256" key="3">
    <source>
        <dbReference type="ARBA" id="ARBA00022989"/>
    </source>
</evidence>
<dbReference type="OrthoDB" id="9801620at2"/>
<feature type="transmembrane region" description="Helical" evidence="5">
    <location>
        <begin position="20"/>
        <end position="45"/>
    </location>
</feature>
<dbReference type="GO" id="GO:0016020">
    <property type="term" value="C:membrane"/>
    <property type="evidence" value="ECO:0007669"/>
    <property type="project" value="UniProtKB-SubCell"/>
</dbReference>
<proteinExistence type="predicted"/>
<evidence type="ECO:0000259" key="6">
    <source>
        <dbReference type="Pfam" id="PF04138"/>
    </source>
</evidence>
<keyword evidence="8" id="KW-1185">Reference proteome</keyword>
<dbReference type="Proteomes" id="UP000269041">
    <property type="component" value="Unassembled WGS sequence"/>
</dbReference>
<feature type="transmembrane region" description="Helical" evidence="5">
    <location>
        <begin position="79"/>
        <end position="100"/>
    </location>
</feature>
<name>A0A3R9KZX9_9VIBR</name>
<dbReference type="GO" id="GO:0000271">
    <property type="term" value="P:polysaccharide biosynthetic process"/>
    <property type="evidence" value="ECO:0007669"/>
    <property type="project" value="InterPro"/>
</dbReference>
<gene>
    <name evidence="7" type="ORF">EJA03_16855</name>
</gene>
<reference evidence="7 8" key="1">
    <citation type="submission" date="2018-12" db="EMBL/GenBank/DDBJ databases">
        <title>Genomic taxonomy of the Vibrionaceae family.</title>
        <authorList>
            <person name="Gomez-Gil B."/>
            <person name="Enciso-Ibarra K."/>
        </authorList>
    </citation>
    <scope>NUCLEOTIDE SEQUENCE [LARGE SCALE GENOMIC DNA]</scope>
    <source>
        <strain evidence="7 8">CAIM 594</strain>
    </source>
</reference>
<feature type="domain" description="GtrA/DPMS transmembrane" evidence="6">
    <location>
        <begin position="21"/>
        <end position="127"/>
    </location>
</feature>
<keyword evidence="3 5" id="KW-1133">Transmembrane helix</keyword>
<feature type="transmembrane region" description="Helical" evidence="5">
    <location>
        <begin position="106"/>
        <end position="126"/>
    </location>
</feature>
<comment type="subcellular location">
    <subcellularLocation>
        <location evidence="1">Membrane</location>
        <topology evidence="1">Multi-pass membrane protein</topology>
    </subcellularLocation>
</comment>
<evidence type="ECO:0000313" key="7">
    <source>
        <dbReference type="EMBL" id="RSD29865.1"/>
    </source>
</evidence>
<comment type="caution">
    <text evidence="7">The sequence shown here is derived from an EMBL/GenBank/DDBJ whole genome shotgun (WGS) entry which is preliminary data.</text>
</comment>
<protein>
    <submittedName>
        <fullName evidence="7">GtrA family protein</fullName>
    </submittedName>
</protein>
<evidence type="ECO:0000256" key="5">
    <source>
        <dbReference type="SAM" id="Phobius"/>
    </source>
</evidence>
<sequence length="134" mass="15483">MLGERVQKMPKDFRVAKKPVKFLFVGMLNTIFGYLVFIMCIGLGLYNSLALLFSFIIGASFNFFTTGTLVFGNVSKSKFFPFVFIYLFLYFLNLVLLTILERSIDNPIFSQLILIMPMAVISYFCFNKLFKVCR</sequence>
<dbReference type="AlphaFoldDB" id="A0A3R9KZX9"/>
<feature type="transmembrane region" description="Helical" evidence="5">
    <location>
        <begin position="51"/>
        <end position="72"/>
    </location>
</feature>
<evidence type="ECO:0000256" key="4">
    <source>
        <dbReference type="ARBA" id="ARBA00023136"/>
    </source>
</evidence>
<dbReference type="InterPro" id="IPR007267">
    <property type="entry name" value="GtrA_DPMS_TM"/>
</dbReference>
<evidence type="ECO:0000256" key="1">
    <source>
        <dbReference type="ARBA" id="ARBA00004141"/>
    </source>
</evidence>
<dbReference type="Pfam" id="PF04138">
    <property type="entry name" value="GtrA_DPMS_TM"/>
    <property type="match status" value="1"/>
</dbReference>
<keyword evidence="4 5" id="KW-0472">Membrane</keyword>
<evidence type="ECO:0000313" key="8">
    <source>
        <dbReference type="Proteomes" id="UP000269041"/>
    </source>
</evidence>